<dbReference type="GO" id="GO:0016020">
    <property type="term" value="C:membrane"/>
    <property type="evidence" value="ECO:0007669"/>
    <property type="project" value="UniProtKB-SubCell"/>
</dbReference>
<keyword evidence="2 6" id="KW-0812">Transmembrane</keyword>
<feature type="transmembrane region" description="Helical" evidence="6">
    <location>
        <begin position="222"/>
        <end position="255"/>
    </location>
</feature>
<feature type="transmembrane region" description="Helical" evidence="6">
    <location>
        <begin position="6"/>
        <end position="27"/>
    </location>
</feature>
<reference evidence="8 9" key="1">
    <citation type="submission" date="2022-10" db="EMBL/GenBank/DDBJ databases">
        <title>The complete genomes of actinobacterial strains from the NBC collection.</title>
        <authorList>
            <person name="Joergensen T.S."/>
            <person name="Alvarez Arevalo M."/>
            <person name="Sterndorff E.B."/>
            <person name="Faurdal D."/>
            <person name="Vuksanovic O."/>
            <person name="Mourched A.-S."/>
            <person name="Charusanti P."/>
            <person name="Shaw S."/>
            <person name="Blin K."/>
            <person name="Weber T."/>
        </authorList>
    </citation>
    <scope>NUCLEOTIDE SEQUENCE [LARGE SCALE GENOMIC DNA]</scope>
    <source>
        <strain evidence="8 9">NBC_00319</strain>
    </source>
</reference>
<feature type="transmembrane region" description="Helical" evidence="6">
    <location>
        <begin position="195"/>
        <end position="216"/>
    </location>
</feature>
<dbReference type="KEGG" id="whr:OG579_10245"/>
<feature type="transmembrane region" description="Helical" evidence="6">
    <location>
        <begin position="34"/>
        <end position="54"/>
    </location>
</feature>
<evidence type="ECO:0000313" key="8">
    <source>
        <dbReference type="EMBL" id="WUM22111.1"/>
    </source>
</evidence>
<evidence type="ECO:0000256" key="4">
    <source>
        <dbReference type="ARBA" id="ARBA00023136"/>
    </source>
</evidence>
<dbReference type="InterPro" id="IPR051533">
    <property type="entry name" value="WaaL-like"/>
</dbReference>
<keyword evidence="8" id="KW-0436">Ligase</keyword>
<dbReference type="EMBL" id="CP108021">
    <property type="protein sequence ID" value="WUM22111.1"/>
    <property type="molecule type" value="Genomic_DNA"/>
</dbReference>
<dbReference type="Pfam" id="PF04932">
    <property type="entry name" value="Wzy_C"/>
    <property type="match status" value="1"/>
</dbReference>
<feature type="transmembrane region" description="Helical" evidence="6">
    <location>
        <begin position="140"/>
        <end position="158"/>
    </location>
</feature>
<accession>A0AAU4K7X9</accession>
<dbReference type="AlphaFoldDB" id="A0AAU4K7X9"/>
<dbReference type="PANTHER" id="PTHR37422:SF13">
    <property type="entry name" value="LIPOPOLYSACCHARIDE BIOSYNTHESIS PROTEIN PA4999-RELATED"/>
    <property type="match status" value="1"/>
</dbReference>
<keyword evidence="9" id="KW-1185">Reference proteome</keyword>
<evidence type="ECO:0000256" key="3">
    <source>
        <dbReference type="ARBA" id="ARBA00022989"/>
    </source>
</evidence>
<name>A0AAU4K7X9_9NOCA</name>
<feature type="transmembrane region" description="Helical" evidence="6">
    <location>
        <begin position="354"/>
        <end position="373"/>
    </location>
</feature>
<comment type="subcellular location">
    <subcellularLocation>
        <location evidence="1">Membrane</location>
        <topology evidence="1">Multi-pass membrane protein</topology>
    </subcellularLocation>
</comment>
<sequence length="462" mass="48765">MNTGVMHTATYGVAGIVGLAVAVWILIRPQRGVLLFAAISPLHYILIFALGAGFPNGWKEGLLGFTAVCAVIRTRWSAVPRFTQPWAYLFALLAAIGIVSALVTLPMNVALSPIKITFFYGLVFPIIIWLRPLDAGDRDHLISIMMLLGLGTGLYGIYQQVTGADALAAQGFAYNTDIRFAGGLLRSFSTFGQPFPFALFMMLVLLVCGSVAAAQPRRPRNLVFLVLTPIYLVAMSTAVVRAAFLGLLIGLLWIGFHRYRKLLTALGIGAIVAAAVTAVFSGPVLSTFLSSNSLGERGTGWSDSITSILGHPFGIGLGTTGSAAEVVAKATRSSSAPYQPDNYYIKVAIELGPLALWVFVGVLVVAVLHTVRASRAATDPVDRNLCVGVSAAAVAVAAAALVSTYFEIFPDDAYFWLLLGAAASTVVAPRRDTTNGDIGAEGPHDADAAPVDAVPDPTTLVR</sequence>
<feature type="transmembrane region" description="Helical" evidence="6">
    <location>
        <begin position="117"/>
        <end position="134"/>
    </location>
</feature>
<proteinExistence type="predicted"/>
<evidence type="ECO:0000256" key="1">
    <source>
        <dbReference type="ARBA" id="ARBA00004141"/>
    </source>
</evidence>
<evidence type="ECO:0000256" key="6">
    <source>
        <dbReference type="SAM" id="Phobius"/>
    </source>
</evidence>
<feature type="transmembrane region" description="Helical" evidence="6">
    <location>
        <begin position="385"/>
        <end position="407"/>
    </location>
</feature>
<feature type="transmembrane region" description="Helical" evidence="6">
    <location>
        <begin position="86"/>
        <end position="105"/>
    </location>
</feature>
<feature type="region of interest" description="Disordered" evidence="5">
    <location>
        <begin position="432"/>
        <end position="462"/>
    </location>
</feature>
<protein>
    <submittedName>
        <fullName evidence="8">O-antigen ligase family protein</fullName>
    </submittedName>
</protein>
<evidence type="ECO:0000259" key="7">
    <source>
        <dbReference type="Pfam" id="PF04932"/>
    </source>
</evidence>
<evidence type="ECO:0000256" key="2">
    <source>
        <dbReference type="ARBA" id="ARBA00022692"/>
    </source>
</evidence>
<evidence type="ECO:0000313" key="9">
    <source>
        <dbReference type="Proteomes" id="UP001432128"/>
    </source>
</evidence>
<feature type="compositionally biased region" description="Low complexity" evidence="5">
    <location>
        <begin position="448"/>
        <end position="462"/>
    </location>
</feature>
<gene>
    <name evidence="8" type="ORF">OG579_10245</name>
</gene>
<evidence type="ECO:0000256" key="5">
    <source>
        <dbReference type="SAM" id="MobiDB-lite"/>
    </source>
</evidence>
<feature type="transmembrane region" description="Helical" evidence="6">
    <location>
        <begin position="262"/>
        <end position="285"/>
    </location>
</feature>
<dbReference type="InterPro" id="IPR007016">
    <property type="entry name" value="O-antigen_ligase-rel_domated"/>
</dbReference>
<feature type="domain" description="O-antigen ligase-related" evidence="7">
    <location>
        <begin position="232"/>
        <end position="360"/>
    </location>
</feature>
<dbReference type="RefSeq" id="WP_328859044.1">
    <property type="nucleotide sequence ID" value="NZ_CP108021.1"/>
</dbReference>
<dbReference type="Proteomes" id="UP001432128">
    <property type="component" value="Chromosome"/>
</dbReference>
<organism evidence="8 9">
    <name type="scientific">Williamsia herbipolensis</name>
    <dbReference type="NCBI Taxonomy" id="1603258"/>
    <lineage>
        <taxon>Bacteria</taxon>
        <taxon>Bacillati</taxon>
        <taxon>Actinomycetota</taxon>
        <taxon>Actinomycetes</taxon>
        <taxon>Mycobacteriales</taxon>
        <taxon>Nocardiaceae</taxon>
        <taxon>Williamsia</taxon>
    </lineage>
</organism>
<dbReference type="GO" id="GO:0016874">
    <property type="term" value="F:ligase activity"/>
    <property type="evidence" value="ECO:0007669"/>
    <property type="project" value="UniProtKB-KW"/>
</dbReference>
<keyword evidence="4 6" id="KW-0472">Membrane</keyword>
<dbReference type="PANTHER" id="PTHR37422">
    <property type="entry name" value="TEICHURONIC ACID BIOSYNTHESIS PROTEIN TUAE"/>
    <property type="match status" value="1"/>
</dbReference>
<keyword evidence="3 6" id="KW-1133">Transmembrane helix</keyword>